<dbReference type="InterPro" id="IPR032595">
    <property type="entry name" value="DUF4905"/>
</dbReference>
<proteinExistence type="predicted"/>
<dbReference type="EMBL" id="JADFFM010000001">
    <property type="protein sequence ID" value="MBE9666969.1"/>
    <property type="molecule type" value="Genomic_DNA"/>
</dbReference>
<protein>
    <submittedName>
        <fullName evidence="1">DUF4905 domain-containing protein</fullName>
    </submittedName>
</protein>
<dbReference type="Proteomes" id="UP000632774">
    <property type="component" value="Unassembled WGS sequence"/>
</dbReference>
<keyword evidence="2" id="KW-1185">Reference proteome</keyword>
<dbReference type="RefSeq" id="WP_194106328.1">
    <property type="nucleotide sequence ID" value="NZ_JADFFM010000001.1"/>
</dbReference>
<reference evidence="1 2" key="1">
    <citation type="submission" date="2020-10" db="EMBL/GenBank/DDBJ databases">
        <title>Mucilaginibacter mali sp. nov., isolated from rhizosphere soil of apple orchard.</title>
        <authorList>
            <person name="Lee J.-S."/>
            <person name="Kim H.S."/>
            <person name="Kim J.-S."/>
        </authorList>
    </citation>
    <scope>NUCLEOTIDE SEQUENCE [LARGE SCALE GENOMIC DNA]</scope>
    <source>
        <strain evidence="1 2">KCTC 23157</strain>
    </source>
</reference>
<comment type="caution">
    <text evidence="1">The sequence shown here is derived from an EMBL/GenBank/DDBJ whole genome shotgun (WGS) entry which is preliminary data.</text>
</comment>
<evidence type="ECO:0000313" key="1">
    <source>
        <dbReference type="EMBL" id="MBE9666969.1"/>
    </source>
</evidence>
<name>A0ABR9XIR3_9SPHI</name>
<organism evidence="1 2">
    <name type="scientific">Mucilaginibacter boryungensis</name>
    <dbReference type="NCBI Taxonomy" id="768480"/>
    <lineage>
        <taxon>Bacteria</taxon>
        <taxon>Pseudomonadati</taxon>
        <taxon>Bacteroidota</taxon>
        <taxon>Sphingobacteriia</taxon>
        <taxon>Sphingobacteriales</taxon>
        <taxon>Sphingobacteriaceae</taxon>
        <taxon>Mucilaginibacter</taxon>
    </lineage>
</organism>
<dbReference type="Pfam" id="PF16248">
    <property type="entry name" value="DUF4905"/>
    <property type="match status" value="1"/>
</dbReference>
<sequence>MALSSYIKHQFNGIVWRMEIDPVNAMLFVEIRNEQEKQVSFASISLPDGQINFNQLYTDERWLTGIEAAYNNVLLLHNYESPGSPTHKGIIAIDGLSGKILWSDYNRTFNHLSKNGPVIFDNRIQPRKLFTVSIKRGETIGPYNPIIDEDIETAIILPDVVNADNLELHNLPEQPFGNIVHNLYHNDFRIVSLHALKSDQLNQVLYIFKNDRLVFNDLLNTGIQKLQPEAFVLHHHYLIYLKNKVELNVINLKTE</sequence>
<gene>
    <name evidence="1" type="ORF">IRJ18_11405</name>
</gene>
<evidence type="ECO:0000313" key="2">
    <source>
        <dbReference type="Proteomes" id="UP000632774"/>
    </source>
</evidence>
<accession>A0ABR9XIR3</accession>